<feature type="binding site" evidence="7">
    <location>
        <position position="177"/>
    </location>
    <ligand>
        <name>Fe cation</name>
        <dbReference type="ChEBI" id="CHEBI:24875"/>
        <label>2</label>
    </ligand>
</feature>
<evidence type="ECO:0000256" key="4">
    <source>
        <dbReference type="ARBA" id="ARBA00023004"/>
    </source>
</evidence>
<keyword evidence="3" id="KW-0378">Hydrolase</keyword>
<comment type="cofactor">
    <cofactor evidence="1">
        <name>Fe(3+)</name>
        <dbReference type="ChEBI" id="CHEBI:29034"/>
    </cofactor>
</comment>
<feature type="binding site" evidence="7">
    <location>
        <position position="152"/>
    </location>
    <ligand>
        <name>Fe cation</name>
        <dbReference type="ChEBI" id="CHEBI:24875"/>
        <label>2</label>
    </ligand>
</feature>
<dbReference type="NCBIfam" id="TIGR00282">
    <property type="entry name" value="TIGR00282 family metallophosphoesterase"/>
    <property type="match status" value="1"/>
</dbReference>
<dbReference type="OrthoDB" id="9801109at2"/>
<evidence type="ECO:0000313" key="9">
    <source>
        <dbReference type="Proteomes" id="UP000051160"/>
    </source>
</evidence>
<evidence type="ECO:0000256" key="2">
    <source>
        <dbReference type="ARBA" id="ARBA00022723"/>
    </source>
</evidence>
<evidence type="ECO:0000313" key="8">
    <source>
        <dbReference type="EMBL" id="KRK99398.1"/>
    </source>
</evidence>
<evidence type="ECO:0000256" key="3">
    <source>
        <dbReference type="ARBA" id="ARBA00022801"/>
    </source>
</evidence>
<dbReference type="EMBL" id="AZEE01000010">
    <property type="protein sequence ID" value="KRK99398.1"/>
    <property type="molecule type" value="Genomic_DNA"/>
</dbReference>
<reference evidence="8 9" key="1">
    <citation type="journal article" date="2015" name="Genome Announc.">
        <title>Expanding the biotechnology potential of lactobacilli through comparative genomics of 213 strains and associated genera.</title>
        <authorList>
            <person name="Sun Z."/>
            <person name="Harris H.M."/>
            <person name="McCann A."/>
            <person name="Guo C."/>
            <person name="Argimon S."/>
            <person name="Zhang W."/>
            <person name="Yang X."/>
            <person name="Jeffery I.B."/>
            <person name="Cooney J.C."/>
            <person name="Kagawa T.F."/>
            <person name="Liu W."/>
            <person name="Song Y."/>
            <person name="Salvetti E."/>
            <person name="Wrobel A."/>
            <person name="Rasinkangas P."/>
            <person name="Parkhill J."/>
            <person name="Rea M.C."/>
            <person name="O'Sullivan O."/>
            <person name="Ritari J."/>
            <person name="Douillard F.P."/>
            <person name="Paul Ross R."/>
            <person name="Yang R."/>
            <person name="Briner A.E."/>
            <person name="Felis G.E."/>
            <person name="de Vos W.M."/>
            <person name="Barrangou R."/>
            <person name="Klaenhammer T.R."/>
            <person name="Caufield P.W."/>
            <person name="Cui Y."/>
            <person name="Zhang H."/>
            <person name="O'Toole P.W."/>
        </authorList>
    </citation>
    <scope>NUCLEOTIDE SEQUENCE [LARGE SCALE GENOMIC DNA]</scope>
    <source>
        <strain evidence="8 9">DSM 19909</strain>
    </source>
</reference>
<dbReference type="PATRIC" id="fig|1423776.4.peg.2245"/>
<keyword evidence="4" id="KW-0408">Iron</keyword>
<evidence type="ECO:0000256" key="5">
    <source>
        <dbReference type="ARBA" id="ARBA00061401"/>
    </source>
</evidence>
<name>A0A0R1LUJ9_9LACO</name>
<dbReference type="InterPro" id="IPR005235">
    <property type="entry name" value="YmdB-like"/>
</dbReference>
<dbReference type="GO" id="GO:0004113">
    <property type="term" value="F:2',3'-cyclic-nucleotide 3'-phosphodiesterase activity"/>
    <property type="evidence" value="ECO:0007669"/>
    <property type="project" value="TreeGrafter"/>
</dbReference>
<feature type="binding site" evidence="7">
    <location>
        <position position="68"/>
    </location>
    <ligand>
        <name>Fe cation</name>
        <dbReference type="ChEBI" id="CHEBI:24875"/>
        <label>2</label>
    </ligand>
</feature>
<dbReference type="FunFam" id="3.60.21.10:FF:000016">
    <property type="entry name" value="Putative metallophosphoesterase"/>
    <property type="match status" value="1"/>
</dbReference>
<dbReference type="InterPro" id="IPR029052">
    <property type="entry name" value="Metallo-depent_PP-like"/>
</dbReference>
<dbReference type="Pfam" id="PF13277">
    <property type="entry name" value="YmdB"/>
    <property type="match status" value="1"/>
</dbReference>
<protein>
    <submittedName>
        <fullName evidence="8">Calcineurin-like phosphoesterase</fullName>
    </submittedName>
</protein>
<keyword evidence="2 7" id="KW-0479">Metal-binding</keyword>
<dbReference type="Proteomes" id="UP000051160">
    <property type="component" value="Unassembled WGS sequence"/>
</dbReference>
<feature type="binding site" evidence="7">
    <location>
        <position position="39"/>
    </location>
    <ligand>
        <name>Fe cation</name>
        <dbReference type="ChEBI" id="CHEBI:24875"/>
        <label>1</label>
    </ligand>
</feature>
<evidence type="ECO:0000256" key="7">
    <source>
        <dbReference type="PIRSR" id="PIRSR004789-51"/>
    </source>
</evidence>
<dbReference type="STRING" id="1423776.FD04_GL002215"/>
<feature type="binding site" evidence="7">
    <location>
        <position position="8"/>
    </location>
    <ligand>
        <name>Fe cation</name>
        <dbReference type="ChEBI" id="CHEBI:24875"/>
        <label>1</label>
    </ligand>
</feature>
<dbReference type="PANTHER" id="PTHR36303:SF1">
    <property type="entry name" value="2',3'-CYCLIC-NUCLEOTIDE 2'-PHOSPHODIESTERASE"/>
    <property type="match status" value="1"/>
</dbReference>
<keyword evidence="9" id="KW-1185">Reference proteome</keyword>
<evidence type="ECO:0000256" key="1">
    <source>
        <dbReference type="ARBA" id="ARBA00001965"/>
    </source>
</evidence>
<dbReference type="AlphaFoldDB" id="A0A0R1LUJ9"/>
<feature type="binding site" evidence="7">
    <location>
        <position position="40"/>
    </location>
    <ligand>
        <name>Fe cation</name>
        <dbReference type="ChEBI" id="CHEBI:24875"/>
        <label>1</label>
    </ligand>
</feature>
<dbReference type="GO" id="GO:0046872">
    <property type="term" value="F:metal ion binding"/>
    <property type="evidence" value="ECO:0007669"/>
    <property type="project" value="UniProtKB-KW"/>
</dbReference>
<dbReference type="PIRSF" id="PIRSF004789">
    <property type="entry name" value="DR1281"/>
    <property type="match status" value="1"/>
</dbReference>
<feature type="binding site" evidence="7">
    <location>
        <position position="179"/>
    </location>
    <ligand>
        <name>Fe cation</name>
        <dbReference type="ChEBI" id="CHEBI:24875"/>
        <label>1</label>
    </ligand>
</feature>
<dbReference type="PANTHER" id="PTHR36303">
    <property type="entry name" value="2',3'-CYCLIC-NUCLEOTIDE 2'-PHOSPHODIESTERASE"/>
    <property type="match status" value="1"/>
</dbReference>
<gene>
    <name evidence="8" type="ORF">FD04_GL002215</name>
</gene>
<sequence length="267" mass="29211">MRILFIGDVVGNVGVEMIQTYLPKLKRDLKPQATIVNGENSTPVGRGISQKIYKQLLASGADVVTMGNHTWDNKELFEFIDDATKLVRPANFPGKDVPGLGWTKLRVNQATLAVINLQGRVFLPPLDDPFATADRLVDEIRKETPVIFVDMHAEATSEKRAIAEYLKGRVSAVVGTHTHVQTSDEQIIDHQTAFLTDAGMTGPTSGILGMQSASVIGRFLNQRPARYEVETNDAGILGGCVIDINDETGHATKIKRVLIDPAHPYDN</sequence>
<comment type="similarity">
    <text evidence="5">Belongs to the YmdB-like family.</text>
</comment>
<evidence type="ECO:0000256" key="6">
    <source>
        <dbReference type="PIRSR" id="PIRSR004789-50"/>
    </source>
</evidence>
<accession>A0A0R1LUJ9</accession>
<feature type="active site" description="Proton donor" evidence="6">
    <location>
        <position position="69"/>
    </location>
</feature>
<proteinExistence type="inferred from homology"/>
<dbReference type="Gene3D" id="3.60.21.10">
    <property type="match status" value="1"/>
</dbReference>
<comment type="caution">
    <text evidence="8">The sequence shown here is derived from an EMBL/GenBank/DDBJ whole genome shotgun (WGS) entry which is preliminary data.</text>
</comment>
<organism evidence="8 9">
    <name type="scientific">Secundilactobacillus odoratitofui DSM 19909 = JCM 15043</name>
    <dbReference type="NCBI Taxonomy" id="1423776"/>
    <lineage>
        <taxon>Bacteria</taxon>
        <taxon>Bacillati</taxon>
        <taxon>Bacillota</taxon>
        <taxon>Bacilli</taxon>
        <taxon>Lactobacillales</taxon>
        <taxon>Lactobacillaceae</taxon>
        <taxon>Secundilactobacillus</taxon>
    </lineage>
</organism>
<dbReference type="RefSeq" id="WP_056946411.1">
    <property type="nucleotide sequence ID" value="NZ_AZEE01000010.1"/>
</dbReference>
<dbReference type="SUPFAM" id="SSF56300">
    <property type="entry name" value="Metallo-dependent phosphatases"/>
    <property type="match status" value="1"/>
</dbReference>
<feature type="binding site" evidence="7">
    <location>
        <position position="39"/>
    </location>
    <ligand>
        <name>Fe cation</name>
        <dbReference type="ChEBI" id="CHEBI:24875"/>
        <label>2</label>
    </ligand>
</feature>